<dbReference type="AlphaFoldDB" id="A0A8X6YW34"/>
<sequence length="179" mass="21709">MRLKCSAKLDYHQRYVISITNETREQRELRLQDQRRRQALTITNETREQHELRLQDQRRKQALTIKNETQEQRETRLKDLRRIQALTIENETQEQCKVRQERQRIQHSQTLRRVNAQIAAFERAINTFCDRTCEICTKRCYPNQVTKCPLTETKTHLPNEFRNKQVLLLSHRCKSHINK</sequence>
<name>A0A8X6YW34_9ARAC</name>
<protein>
    <submittedName>
        <fullName evidence="1">Uncharacterized protein</fullName>
    </submittedName>
</protein>
<keyword evidence="2" id="KW-1185">Reference proteome</keyword>
<gene>
    <name evidence="1" type="ORF">TNIN_62041</name>
</gene>
<dbReference type="Proteomes" id="UP000886998">
    <property type="component" value="Unassembled WGS sequence"/>
</dbReference>
<reference evidence="1" key="1">
    <citation type="submission" date="2020-08" db="EMBL/GenBank/DDBJ databases">
        <title>Multicomponent nature underlies the extraordinary mechanical properties of spider dragline silk.</title>
        <authorList>
            <person name="Kono N."/>
            <person name="Nakamura H."/>
            <person name="Mori M."/>
            <person name="Yoshida Y."/>
            <person name="Ohtoshi R."/>
            <person name="Malay A.D."/>
            <person name="Moran D.A.P."/>
            <person name="Tomita M."/>
            <person name="Numata K."/>
            <person name="Arakawa K."/>
        </authorList>
    </citation>
    <scope>NUCLEOTIDE SEQUENCE</scope>
</reference>
<evidence type="ECO:0000313" key="1">
    <source>
        <dbReference type="EMBL" id="GFY78118.1"/>
    </source>
</evidence>
<dbReference type="OrthoDB" id="416437at2759"/>
<organism evidence="1 2">
    <name type="scientific">Trichonephila inaurata madagascariensis</name>
    <dbReference type="NCBI Taxonomy" id="2747483"/>
    <lineage>
        <taxon>Eukaryota</taxon>
        <taxon>Metazoa</taxon>
        <taxon>Ecdysozoa</taxon>
        <taxon>Arthropoda</taxon>
        <taxon>Chelicerata</taxon>
        <taxon>Arachnida</taxon>
        <taxon>Araneae</taxon>
        <taxon>Araneomorphae</taxon>
        <taxon>Entelegynae</taxon>
        <taxon>Araneoidea</taxon>
        <taxon>Nephilidae</taxon>
        <taxon>Trichonephila</taxon>
        <taxon>Trichonephila inaurata</taxon>
    </lineage>
</organism>
<dbReference type="EMBL" id="BMAV01022830">
    <property type="protein sequence ID" value="GFY78118.1"/>
    <property type="molecule type" value="Genomic_DNA"/>
</dbReference>
<evidence type="ECO:0000313" key="2">
    <source>
        <dbReference type="Proteomes" id="UP000886998"/>
    </source>
</evidence>
<accession>A0A8X6YW34</accession>
<proteinExistence type="predicted"/>
<comment type="caution">
    <text evidence="1">The sequence shown here is derived from an EMBL/GenBank/DDBJ whole genome shotgun (WGS) entry which is preliminary data.</text>
</comment>